<dbReference type="EMBL" id="DXFQ01000004">
    <property type="protein sequence ID" value="HIX18990.1"/>
    <property type="molecule type" value="Genomic_DNA"/>
</dbReference>
<accession>A0A9D1V9K6</accession>
<comment type="caution">
    <text evidence="5">The sequence shown here is derived from an EMBL/GenBank/DDBJ whole genome shotgun (WGS) entry which is preliminary data.</text>
</comment>
<keyword evidence="4" id="KW-0670">Pyruvate</keyword>
<dbReference type="GO" id="GO:0008654">
    <property type="term" value="P:phospholipid biosynthetic process"/>
    <property type="evidence" value="ECO:0007669"/>
    <property type="project" value="InterPro"/>
</dbReference>
<dbReference type="PANTHER" id="PTHR10067:SF17">
    <property type="entry name" value="PHOSPHATIDYLSERINE DECARBOXYLASE PROENZYME 2"/>
    <property type="match status" value="1"/>
</dbReference>
<reference evidence="5" key="1">
    <citation type="journal article" date="2021" name="PeerJ">
        <title>Extensive microbial diversity within the chicken gut microbiome revealed by metagenomics and culture.</title>
        <authorList>
            <person name="Gilroy R."/>
            <person name="Ravi A."/>
            <person name="Getino M."/>
            <person name="Pursley I."/>
            <person name="Horton D.L."/>
            <person name="Alikhan N.F."/>
            <person name="Baker D."/>
            <person name="Gharbi K."/>
            <person name="Hall N."/>
            <person name="Watson M."/>
            <person name="Adriaenssens E.M."/>
            <person name="Foster-Nyarko E."/>
            <person name="Jarju S."/>
            <person name="Secka A."/>
            <person name="Antonio M."/>
            <person name="Oren A."/>
            <person name="Chaudhuri R.R."/>
            <person name="La Ragione R."/>
            <person name="Hildebrand F."/>
            <person name="Pallen M.J."/>
        </authorList>
    </citation>
    <scope>NUCLEOTIDE SEQUENCE</scope>
    <source>
        <strain evidence="5">14975</strain>
    </source>
</reference>
<evidence type="ECO:0000256" key="2">
    <source>
        <dbReference type="ARBA" id="ARBA00023145"/>
    </source>
</evidence>
<evidence type="ECO:0000256" key="3">
    <source>
        <dbReference type="ARBA" id="ARBA00023239"/>
    </source>
</evidence>
<dbReference type="InterPro" id="IPR003817">
    <property type="entry name" value="PS_Dcarbxylase"/>
</dbReference>
<sequence length="311" mass="34596">MSLSLRHNNSGDTAPGIIIIDRYSGRQQQEQVVSERTLRWIYGTKLGELSLHALFKRAILSRLIGYVKDSPLSTRSLPDFVRTYNINLDEVELPLHAYESFNAFFTRRLKPGARPVCPDPQLALPADGRHSAWQDASDLQGGYIKGQRFDLPALLDDAELAERYRRGGMLISRLAPVDYHRFHFVAAGLPEAPVYLPGPLASVSPYCLRQQLAWLWTNKREMTLLHTETLGTVISIAVGATGVGAIRQTYHPDRPVRKGDEQGYFAFGGSTVITLFEPGRIRFDADLLANTAAGYETYARQGDSLGTPAHT</sequence>
<evidence type="ECO:0000313" key="5">
    <source>
        <dbReference type="EMBL" id="HIX18990.1"/>
    </source>
</evidence>
<name>A0A9D1V9K6_9BACT</name>
<evidence type="ECO:0000256" key="1">
    <source>
        <dbReference type="ARBA" id="ARBA00022793"/>
    </source>
</evidence>
<dbReference type="Proteomes" id="UP000823964">
    <property type="component" value="Unassembled WGS sequence"/>
</dbReference>
<dbReference type="PANTHER" id="PTHR10067">
    <property type="entry name" value="PHOSPHATIDYLSERINE DECARBOXYLASE"/>
    <property type="match status" value="1"/>
</dbReference>
<evidence type="ECO:0000256" key="4">
    <source>
        <dbReference type="ARBA" id="ARBA00023317"/>
    </source>
</evidence>
<gene>
    <name evidence="5" type="ORF">H9862_00130</name>
</gene>
<dbReference type="AlphaFoldDB" id="A0A9D1V9K6"/>
<protein>
    <submittedName>
        <fullName evidence="5">Phosphatidylserine decarboxylase</fullName>
    </submittedName>
</protein>
<reference evidence="5" key="2">
    <citation type="submission" date="2021-04" db="EMBL/GenBank/DDBJ databases">
        <authorList>
            <person name="Gilroy R."/>
        </authorList>
    </citation>
    <scope>NUCLEOTIDE SEQUENCE</scope>
    <source>
        <strain evidence="5">14975</strain>
    </source>
</reference>
<keyword evidence="3" id="KW-0456">Lyase</keyword>
<dbReference type="GO" id="GO:0004609">
    <property type="term" value="F:phosphatidylserine decarboxylase activity"/>
    <property type="evidence" value="ECO:0007669"/>
    <property type="project" value="InterPro"/>
</dbReference>
<proteinExistence type="predicted"/>
<keyword evidence="1" id="KW-0210">Decarboxylase</keyword>
<dbReference type="Pfam" id="PF02666">
    <property type="entry name" value="PS_Dcarbxylase"/>
    <property type="match status" value="1"/>
</dbReference>
<evidence type="ECO:0000313" key="6">
    <source>
        <dbReference type="Proteomes" id="UP000823964"/>
    </source>
</evidence>
<organism evidence="5 6">
    <name type="scientific">Candidatus Akkermansia intestinigallinarum</name>
    <dbReference type="NCBI Taxonomy" id="2838431"/>
    <lineage>
        <taxon>Bacteria</taxon>
        <taxon>Pseudomonadati</taxon>
        <taxon>Verrucomicrobiota</taxon>
        <taxon>Verrucomicrobiia</taxon>
        <taxon>Verrucomicrobiales</taxon>
        <taxon>Akkermansiaceae</taxon>
        <taxon>Akkermansia</taxon>
    </lineage>
</organism>
<keyword evidence="2" id="KW-0865">Zymogen</keyword>